<evidence type="ECO:0000313" key="2">
    <source>
        <dbReference type="Proteomes" id="UP001497516"/>
    </source>
</evidence>
<organism evidence="1 2">
    <name type="scientific">Linum trigynum</name>
    <dbReference type="NCBI Taxonomy" id="586398"/>
    <lineage>
        <taxon>Eukaryota</taxon>
        <taxon>Viridiplantae</taxon>
        <taxon>Streptophyta</taxon>
        <taxon>Embryophyta</taxon>
        <taxon>Tracheophyta</taxon>
        <taxon>Spermatophyta</taxon>
        <taxon>Magnoliopsida</taxon>
        <taxon>eudicotyledons</taxon>
        <taxon>Gunneridae</taxon>
        <taxon>Pentapetalae</taxon>
        <taxon>rosids</taxon>
        <taxon>fabids</taxon>
        <taxon>Malpighiales</taxon>
        <taxon>Linaceae</taxon>
        <taxon>Linum</taxon>
    </lineage>
</organism>
<dbReference type="AlphaFoldDB" id="A0AAV2EUV5"/>
<dbReference type="Proteomes" id="UP001497516">
    <property type="component" value="Chromosome 5"/>
</dbReference>
<gene>
    <name evidence="1" type="ORF">LTRI10_LOCUS30542</name>
</gene>
<evidence type="ECO:0000313" key="1">
    <source>
        <dbReference type="EMBL" id="CAL1389704.1"/>
    </source>
</evidence>
<keyword evidence="2" id="KW-1185">Reference proteome</keyword>
<name>A0AAV2EUV5_9ROSI</name>
<dbReference type="EMBL" id="OZ034818">
    <property type="protein sequence ID" value="CAL1389704.1"/>
    <property type="molecule type" value="Genomic_DNA"/>
</dbReference>
<proteinExistence type="predicted"/>
<protein>
    <submittedName>
        <fullName evidence="1">Uncharacterized protein</fullName>
    </submittedName>
</protein>
<accession>A0AAV2EUV5</accession>
<reference evidence="1 2" key="1">
    <citation type="submission" date="2024-04" db="EMBL/GenBank/DDBJ databases">
        <authorList>
            <person name="Fracassetti M."/>
        </authorList>
    </citation>
    <scope>NUCLEOTIDE SEQUENCE [LARGE SCALE GENOMIC DNA]</scope>
</reference>
<sequence length="111" mass="12185">MGDQGELGWWIGADYLLSRSLRGGPGYFDQYGPGENGGGQLVSLMIGPSMRTGSGNDWAPGKFNGARPSQVWSTRLGINGREEKIWLLKPKTAKLYFPKYNGQEDPSGWFA</sequence>